<feature type="region of interest" description="Disordered" evidence="1">
    <location>
        <begin position="526"/>
        <end position="616"/>
    </location>
</feature>
<feature type="compositionally biased region" description="Polar residues" evidence="1">
    <location>
        <begin position="241"/>
        <end position="259"/>
    </location>
</feature>
<feature type="region of interest" description="Disordered" evidence="1">
    <location>
        <begin position="186"/>
        <end position="334"/>
    </location>
</feature>
<accession>A0A819E0H2</accession>
<feature type="compositionally biased region" description="Low complexity" evidence="1">
    <location>
        <begin position="56"/>
        <end position="68"/>
    </location>
</feature>
<feature type="compositionally biased region" description="Basic residues" evidence="1">
    <location>
        <begin position="1"/>
        <end position="14"/>
    </location>
</feature>
<feature type="compositionally biased region" description="Low complexity" evidence="1">
    <location>
        <begin position="270"/>
        <end position="281"/>
    </location>
</feature>
<protein>
    <submittedName>
        <fullName evidence="2">Uncharacterized protein</fullName>
    </submittedName>
</protein>
<feature type="compositionally biased region" description="Polar residues" evidence="1">
    <location>
        <begin position="188"/>
        <end position="201"/>
    </location>
</feature>
<gene>
    <name evidence="2" type="ORF">OXD698_LOCUS20740</name>
</gene>
<feature type="region of interest" description="Disordered" evidence="1">
    <location>
        <begin position="392"/>
        <end position="429"/>
    </location>
</feature>
<feature type="compositionally biased region" description="Acidic residues" evidence="1">
    <location>
        <begin position="41"/>
        <end position="51"/>
    </location>
</feature>
<evidence type="ECO:0000256" key="1">
    <source>
        <dbReference type="SAM" id="MobiDB-lite"/>
    </source>
</evidence>
<sequence>MSTSKKPLRKRKRQSPSPASTSKINRRLDKLRSGQRNLWLEDGDNDNDDEAYIQSKPTKTTTTTSNKTYIVLSDSDDEKPSPRRQRSSNKSRKKTTRTHDDNDTSDNDHNTSSKCITCLICSILSTLTSYNCCSKHLSLLINNKNTHHSCQKLTTATDQWPPPQVMIVPMTDEIMQRYLNPHEINRLKAQSSSSKNPTDSTKSVRRKISKKSAKTSEVSDTEHPIINKTKSSKKSSYVEPDQSNSSPCTLDSVHQNSEANPPDATFTVITSTSTSTSTSTTINSFESPNPLDTCQLQSSDQPIIIDDTQPDTQQENVSSNDNHRKQQNDPWTPISNETYAAIEVALDRIDEASQEQTEFTPTTARRLPTDVMASRLPKIQLKKGRFYRGKPIVEKNTPDTTTTTDECCSSTTSQSSSVSTKTSIPITNTRPPPLLATIVEDESLIVPTTTHQTLEKSSQVCHILSQRNENATEGLSDTLMSCLFAQDEASQLANNSITAKTISSQVPLAPPPPPVSLPASTVITGDYSCENENNKSDDISESSQLTNDQNDTQTVIPTITNEKTTITPARLSFRTNPDGSRVSISRPPLPTNHQSPLRSFRRTSSDVTSITSHSNK</sequence>
<feature type="compositionally biased region" description="Polar residues" evidence="1">
    <location>
        <begin position="605"/>
        <end position="616"/>
    </location>
</feature>
<feature type="compositionally biased region" description="Basic residues" evidence="1">
    <location>
        <begin position="82"/>
        <end position="96"/>
    </location>
</feature>
<feature type="compositionally biased region" description="Basic residues" evidence="1">
    <location>
        <begin position="203"/>
        <end position="213"/>
    </location>
</feature>
<dbReference type="AlphaFoldDB" id="A0A819E0H2"/>
<dbReference type="Proteomes" id="UP000663844">
    <property type="component" value="Unassembled WGS sequence"/>
</dbReference>
<name>A0A819E0H2_9BILA</name>
<dbReference type="EMBL" id="CAJOAZ010001665">
    <property type="protein sequence ID" value="CAF3842050.1"/>
    <property type="molecule type" value="Genomic_DNA"/>
</dbReference>
<evidence type="ECO:0000313" key="3">
    <source>
        <dbReference type="Proteomes" id="UP000663844"/>
    </source>
</evidence>
<organism evidence="2 3">
    <name type="scientific">Adineta steineri</name>
    <dbReference type="NCBI Taxonomy" id="433720"/>
    <lineage>
        <taxon>Eukaryota</taxon>
        <taxon>Metazoa</taxon>
        <taxon>Spiralia</taxon>
        <taxon>Gnathifera</taxon>
        <taxon>Rotifera</taxon>
        <taxon>Eurotatoria</taxon>
        <taxon>Bdelloidea</taxon>
        <taxon>Adinetida</taxon>
        <taxon>Adinetidae</taxon>
        <taxon>Adineta</taxon>
    </lineage>
</organism>
<comment type="caution">
    <text evidence="2">The sequence shown here is derived from an EMBL/GenBank/DDBJ whole genome shotgun (WGS) entry which is preliminary data.</text>
</comment>
<feature type="compositionally biased region" description="Low complexity" evidence="1">
    <location>
        <begin position="398"/>
        <end position="427"/>
    </location>
</feature>
<feature type="region of interest" description="Disordered" evidence="1">
    <location>
        <begin position="1"/>
        <end position="110"/>
    </location>
</feature>
<evidence type="ECO:0000313" key="2">
    <source>
        <dbReference type="EMBL" id="CAF3842050.1"/>
    </source>
</evidence>
<proteinExistence type="predicted"/>
<feature type="compositionally biased region" description="Low complexity" evidence="1">
    <location>
        <begin position="297"/>
        <end position="314"/>
    </location>
</feature>
<reference evidence="2" key="1">
    <citation type="submission" date="2021-02" db="EMBL/GenBank/DDBJ databases">
        <authorList>
            <person name="Nowell W R."/>
        </authorList>
    </citation>
    <scope>NUCLEOTIDE SEQUENCE</scope>
</reference>
<feature type="compositionally biased region" description="Polar residues" evidence="1">
    <location>
        <begin position="282"/>
        <end position="296"/>
    </location>
</feature>
<feature type="compositionally biased region" description="Basic and acidic residues" evidence="1">
    <location>
        <begin position="97"/>
        <end position="110"/>
    </location>
</feature>
<feature type="compositionally biased region" description="Polar residues" evidence="1">
    <location>
        <begin position="541"/>
        <end position="578"/>
    </location>
</feature>